<feature type="non-terminal residue" evidence="8">
    <location>
        <position position="1"/>
    </location>
</feature>
<protein>
    <submittedName>
        <fullName evidence="8">Two component transcriptional regulator, winged helix family</fullName>
    </submittedName>
</protein>
<dbReference type="SUPFAM" id="SSF52172">
    <property type="entry name" value="CheY-like"/>
    <property type="match status" value="1"/>
</dbReference>
<dbReference type="InterPro" id="IPR036388">
    <property type="entry name" value="WH-like_DNA-bd_sf"/>
</dbReference>
<dbReference type="PANTHER" id="PTHR48111:SF1">
    <property type="entry name" value="TWO-COMPONENT RESPONSE REGULATOR ORR33"/>
    <property type="match status" value="1"/>
</dbReference>
<evidence type="ECO:0000256" key="4">
    <source>
        <dbReference type="ARBA" id="ARBA00023125"/>
    </source>
</evidence>
<evidence type="ECO:0000256" key="5">
    <source>
        <dbReference type="ARBA" id="ARBA00023163"/>
    </source>
</evidence>
<dbReference type="CDD" id="cd00383">
    <property type="entry name" value="trans_reg_C"/>
    <property type="match status" value="1"/>
</dbReference>
<dbReference type="Pfam" id="PF00486">
    <property type="entry name" value="Trans_reg_C"/>
    <property type="match status" value="1"/>
</dbReference>
<feature type="domain" description="Response regulatory" evidence="6">
    <location>
        <begin position="1"/>
        <end position="66"/>
    </location>
</feature>
<dbReference type="PANTHER" id="PTHR48111">
    <property type="entry name" value="REGULATOR OF RPOS"/>
    <property type="match status" value="1"/>
</dbReference>
<evidence type="ECO:0000256" key="2">
    <source>
        <dbReference type="ARBA" id="ARBA00023012"/>
    </source>
</evidence>
<accession>T0ZHY5</accession>
<keyword evidence="3" id="KW-0805">Transcription regulation</keyword>
<proteinExistence type="predicted"/>
<dbReference type="GO" id="GO:0032993">
    <property type="term" value="C:protein-DNA complex"/>
    <property type="evidence" value="ECO:0007669"/>
    <property type="project" value="TreeGrafter"/>
</dbReference>
<keyword evidence="5" id="KW-0804">Transcription</keyword>
<evidence type="ECO:0000256" key="1">
    <source>
        <dbReference type="ARBA" id="ARBA00022553"/>
    </source>
</evidence>
<dbReference type="PROSITE" id="PS50110">
    <property type="entry name" value="RESPONSE_REGULATORY"/>
    <property type="match status" value="1"/>
</dbReference>
<dbReference type="InterPro" id="IPR001867">
    <property type="entry name" value="OmpR/PhoB-type_DNA-bd"/>
</dbReference>
<dbReference type="GO" id="GO:0006355">
    <property type="term" value="P:regulation of DNA-templated transcription"/>
    <property type="evidence" value="ECO:0007669"/>
    <property type="project" value="InterPro"/>
</dbReference>
<dbReference type="InterPro" id="IPR001789">
    <property type="entry name" value="Sig_transdc_resp-reg_receiver"/>
</dbReference>
<comment type="caution">
    <text evidence="8">The sequence shown here is derived from an EMBL/GenBank/DDBJ whole genome shotgun (WGS) entry which is preliminary data.</text>
</comment>
<dbReference type="EMBL" id="AUZY01009007">
    <property type="protein sequence ID" value="EQD44022.1"/>
    <property type="molecule type" value="Genomic_DNA"/>
</dbReference>
<evidence type="ECO:0000256" key="3">
    <source>
        <dbReference type="ARBA" id="ARBA00023015"/>
    </source>
</evidence>
<dbReference type="GO" id="GO:0000156">
    <property type="term" value="F:phosphorelay response regulator activity"/>
    <property type="evidence" value="ECO:0007669"/>
    <property type="project" value="TreeGrafter"/>
</dbReference>
<dbReference type="Gene3D" id="1.10.10.10">
    <property type="entry name" value="Winged helix-like DNA-binding domain superfamily/Winged helix DNA-binding domain"/>
    <property type="match status" value="1"/>
</dbReference>
<reference evidence="8" key="1">
    <citation type="submission" date="2013-08" db="EMBL/GenBank/DDBJ databases">
        <authorList>
            <person name="Mendez C."/>
            <person name="Richter M."/>
            <person name="Ferrer M."/>
            <person name="Sanchez J."/>
        </authorList>
    </citation>
    <scope>NUCLEOTIDE SEQUENCE</scope>
</reference>
<dbReference type="Pfam" id="PF00072">
    <property type="entry name" value="Response_reg"/>
    <property type="match status" value="1"/>
</dbReference>
<dbReference type="GO" id="GO:0000976">
    <property type="term" value="F:transcription cis-regulatory region binding"/>
    <property type="evidence" value="ECO:0007669"/>
    <property type="project" value="TreeGrafter"/>
</dbReference>
<sequence>SLGLPDTDGIQLLAALRALHAEVPAIVVTARDGLDDRLLGLNSGADDYIVKPFNLLELEARLRAVLRRVGSRRDSCYTLGGVTFDTVTREATAFGRPLDLTRREAALLEELLRMPGQVITKDLLEDRLYALEDAGSANALEAAVSRLRRKLAGAQVPLSIETK</sequence>
<keyword evidence="1" id="KW-0597">Phosphoprotein</keyword>
<dbReference type="GO" id="GO:0005829">
    <property type="term" value="C:cytosol"/>
    <property type="evidence" value="ECO:0007669"/>
    <property type="project" value="TreeGrafter"/>
</dbReference>
<dbReference type="PROSITE" id="PS51755">
    <property type="entry name" value="OMPR_PHOB"/>
    <property type="match status" value="1"/>
</dbReference>
<evidence type="ECO:0000259" key="7">
    <source>
        <dbReference type="PROSITE" id="PS51755"/>
    </source>
</evidence>
<evidence type="ECO:0000313" key="8">
    <source>
        <dbReference type="EMBL" id="EQD44022.1"/>
    </source>
</evidence>
<keyword evidence="4" id="KW-0238">DNA-binding</keyword>
<name>T0ZHY5_9ZZZZ</name>
<evidence type="ECO:0000259" key="6">
    <source>
        <dbReference type="PROSITE" id="PS50110"/>
    </source>
</evidence>
<dbReference type="InterPro" id="IPR011006">
    <property type="entry name" value="CheY-like_superfamily"/>
</dbReference>
<feature type="non-terminal residue" evidence="8">
    <location>
        <position position="163"/>
    </location>
</feature>
<dbReference type="Gene3D" id="3.40.50.2300">
    <property type="match status" value="1"/>
</dbReference>
<dbReference type="AlphaFoldDB" id="T0ZHY5"/>
<gene>
    <name evidence="8" type="ORF">B1B_13670</name>
</gene>
<keyword evidence="2" id="KW-0902">Two-component regulatory system</keyword>
<feature type="domain" description="OmpR/PhoB-type" evidence="7">
    <location>
        <begin position="74"/>
        <end position="163"/>
    </location>
</feature>
<reference evidence="8" key="2">
    <citation type="journal article" date="2014" name="ISME J.">
        <title>Microbial stratification in low pH oxic and suboxic macroscopic growths along an acid mine drainage.</title>
        <authorList>
            <person name="Mendez-Garcia C."/>
            <person name="Mesa V."/>
            <person name="Sprenger R.R."/>
            <person name="Richter M."/>
            <person name="Diez M.S."/>
            <person name="Solano J."/>
            <person name="Bargiela R."/>
            <person name="Golyshina O.V."/>
            <person name="Manteca A."/>
            <person name="Ramos J.L."/>
            <person name="Gallego J.R."/>
            <person name="Llorente I."/>
            <person name="Martins Dos Santos V.A."/>
            <person name="Jensen O.N."/>
            <person name="Pelaez A.I."/>
            <person name="Sanchez J."/>
            <person name="Ferrer M."/>
        </authorList>
    </citation>
    <scope>NUCLEOTIDE SEQUENCE</scope>
</reference>
<dbReference type="SMART" id="SM00862">
    <property type="entry name" value="Trans_reg_C"/>
    <property type="match status" value="1"/>
</dbReference>
<dbReference type="InterPro" id="IPR039420">
    <property type="entry name" value="WalR-like"/>
</dbReference>
<organism evidence="8">
    <name type="scientific">mine drainage metagenome</name>
    <dbReference type="NCBI Taxonomy" id="410659"/>
    <lineage>
        <taxon>unclassified sequences</taxon>
        <taxon>metagenomes</taxon>
        <taxon>ecological metagenomes</taxon>
    </lineage>
</organism>